<evidence type="ECO:0000313" key="1">
    <source>
        <dbReference type="EMBL" id="CAH2268949.1"/>
    </source>
</evidence>
<dbReference type="AlphaFoldDB" id="A0A8S4SHH9"/>
<comment type="caution">
    <text evidence="1">The sequence shown here is derived from an EMBL/GenBank/DDBJ whole genome shotgun (WGS) entry which is preliminary data.</text>
</comment>
<proteinExistence type="predicted"/>
<dbReference type="Proteomes" id="UP000838756">
    <property type="component" value="Unassembled WGS sequence"/>
</dbReference>
<sequence length="75" mass="8135">MGGAHSLENRWTLGVGMATCAGKRSVGDPKLGGQTKSNRGAAGNKWSRILEFGTPYKRPFYSSGRQSVELVMMMK</sequence>
<evidence type="ECO:0000313" key="2">
    <source>
        <dbReference type="Proteomes" id="UP000838756"/>
    </source>
</evidence>
<gene>
    <name evidence="1" type="primary">jg6976</name>
    <name evidence="1" type="ORF">PAEG_LOCUS27249</name>
</gene>
<reference evidence="1" key="1">
    <citation type="submission" date="2022-03" db="EMBL/GenBank/DDBJ databases">
        <authorList>
            <person name="Lindestad O."/>
        </authorList>
    </citation>
    <scope>NUCLEOTIDE SEQUENCE</scope>
</reference>
<keyword evidence="2" id="KW-1185">Reference proteome</keyword>
<protein>
    <submittedName>
        <fullName evidence="1">Jg6976 protein</fullName>
    </submittedName>
</protein>
<organism evidence="1 2">
    <name type="scientific">Pararge aegeria aegeria</name>
    <dbReference type="NCBI Taxonomy" id="348720"/>
    <lineage>
        <taxon>Eukaryota</taxon>
        <taxon>Metazoa</taxon>
        <taxon>Ecdysozoa</taxon>
        <taxon>Arthropoda</taxon>
        <taxon>Hexapoda</taxon>
        <taxon>Insecta</taxon>
        <taxon>Pterygota</taxon>
        <taxon>Neoptera</taxon>
        <taxon>Endopterygota</taxon>
        <taxon>Lepidoptera</taxon>
        <taxon>Glossata</taxon>
        <taxon>Ditrysia</taxon>
        <taxon>Papilionoidea</taxon>
        <taxon>Nymphalidae</taxon>
        <taxon>Satyrinae</taxon>
        <taxon>Satyrini</taxon>
        <taxon>Parargina</taxon>
        <taxon>Pararge</taxon>
    </lineage>
</organism>
<dbReference type="OrthoDB" id="7466345at2759"/>
<name>A0A8S4SHH9_9NEOP</name>
<accession>A0A8S4SHH9</accession>
<dbReference type="EMBL" id="CAKXAJ010026486">
    <property type="protein sequence ID" value="CAH2268949.1"/>
    <property type="molecule type" value="Genomic_DNA"/>
</dbReference>